<dbReference type="STRING" id="867904.Metho_2152"/>
<dbReference type="SUPFAM" id="SSF56281">
    <property type="entry name" value="Metallo-hydrolase/oxidoreductase"/>
    <property type="match status" value="1"/>
</dbReference>
<keyword evidence="3" id="KW-0378">Hydrolase</keyword>
<sequence>MLGVLLGEPKERPPGSAVQPPNNTTTGLDENAFVDQDALHEQVSSDTQIDNLTIHFIDVGQGDSILVECANATMLIDAGGRDKGASVSVFLRELRISSLDYVVATHPHEDNIGGLLTILNEYPVGNFVDSGYPHTTQIYEEMLGIIENKSISFQVAERGKALDFAPGIQVQVLNPQKQHSKEINENSIVLRIIDNNVSFLLMGDAGLETEDSIIYEGYYVDSDILKVGHHASTDASGASFIEEVSPGISIISVGTDNDYGYPHAEILERLQNVSTIYRTDHHGTITVTTDGLTWEVITERNPTDQDSMKDGTSSHFPVIKVRE</sequence>
<feature type="compositionally biased region" description="Polar residues" evidence="1">
    <location>
        <begin position="19"/>
        <end position="28"/>
    </location>
</feature>
<dbReference type="KEGG" id="mhz:Metho_2152"/>
<name>L0L077_METHD</name>
<evidence type="ECO:0000259" key="2">
    <source>
        <dbReference type="SMART" id="SM00849"/>
    </source>
</evidence>
<dbReference type="PANTHER" id="PTHR30619:SF7">
    <property type="entry name" value="BETA-LACTAMASE DOMAIN PROTEIN"/>
    <property type="match status" value="1"/>
</dbReference>
<gene>
    <name evidence="3" type="ordered locus">Metho_2152</name>
</gene>
<reference evidence="4" key="1">
    <citation type="submission" date="2012-02" db="EMBL/GenBank/DDBJ databases">
        <title>Complete sequence of chromosome of Methanomethylovorans hollandica DSM 15978.</title>
        <authorList>
            <person name="Lucas S."/>
            <person name="Copeland A."/>
            <person name="Lapidus A."/>
            <person name="Glavina del Rio T."/>
            <person name="Dalin E."/>
            <person name="Tice H."/>
            <person name="Bruce D."/>
            <person name="Goodwin L."/>
            <person name="Pitluck S."/>
            <person name="Peters L."/>
            <person name="Mikhailova N."/>
            <person name="Held B."/>
            <person name="Kyrpides N."/>
            <person name="Mavromatis K."/>
            <person name="Ivanova N."/>
            <person name="Brettin T."/>
            <person name="Detter J.C."/>
            <person name="Han C."/>
            <person name="Larimer F."/>
            <person name="Land M."/>
            <person name="Hauser L."/>
            <person name="Markowitz V."/>
            <person name="Cheng J.-F."/>
            <person name="Hugenholtz P."/>
            <person name="Woyke T."/>
            <person name="Wu D."/>
            <person name="Spring S."/>
            <person name="Schroeder M."/>
            <person name="Brambilla E."/>
            <person name="Klenk H.-P."/>
            <person name="Eisen J.A."/>
        </authorList>
    </citation>
    <scope>NUCLEOTIDE SEQUENCE [LARGE SCALE GENOMIC DNA]</scope>
    <source>
        <strain evidence="4">DSM 15978 / NBRC 107637 / DMS1</strain>
    </source>
</reference>
<dbReference type="InterPro" id="IPR001279">
    <property type="entry name" value="Metallo-B-lactamas"/>
</dbReference>
<evidence type="ECO:0000313" key="3">
    <source>
        <dbReference type="EMBL" id="AGB50315.1"/>
    </source>
</evidence>
<dbReference type="InterPro" id="IPR052159">
    <property type="entry name" value="Competence_DNA_uptake"/>
</dbReference>
<organism evidence="3 4">
    <name type="scientific">Methanomethylovorans hollandica (strain DSM 15978 / NBRC 107637 / DMS1)</name>
    <dbReference type="NCBI Taxonomy" id="867904"/>
    <lineage>
        <taxon>Archaea</taxon>
        <taxon>Methanobacteriati</taxon>
        <taxon>Methanobacteriota</taxon>
        <taxon>Stenosarchaea group</taxon>
        <taxon>Methanomicrobia</taxon>
        <taxon>Methanosarcinales</taxon>
        <taxon>Methanosarcinaceae</taxon>
        <taxon>Methanomethylovorans</taxon>
    </lineage>
</organism>
<dbReference type="InterPro" id="IPR035681">
    <property type="entry name" value="ComA-like_MBL"/>
</dbReference>
<dbReference type="Proteomes" id="UP000010866">
    <property type="component" value="Chromosome"/>
</dbReference>
<dbReference type="Pfam" id="PF00753">
    <property type="entry name" value="Lactamase_B"/>
    <property type="match status" value="1"/>
</dbReference>
<feature type="region of interest" description="Disordered" evidence="1">
    <location>
        <begin position="1"/>
        <end position="29"/>
    </location>
</feature>
<protein>
    <submittedName>
        <fullName evidence="3">Putative hydrolase (Metallo-beta-lactamase superfamily)</fullName>
    </submittedName>
</protein>
<keyword evidence="4" id="KW-1185">Reference proteome</keyword>
<accession>L0L077</accession>
<dbReference type="PANTHER" id="PTHR30619">
    <property type="entry name" value="DNA INTERNALIZATION/COMPETENCE PROTEIN COMEC/REC2"/>
    <property type="match status" value="1"/>
</dbReference>
<dbReference type="EMBL" id="CP003362">
    <property type="protein sequence ID" value="AGB50315.1"/>
    <property type="molecule type" value="Genomic_DNA"/>
</dbReference>
<dbReference type="SMART" id="SM00849">
    <property type="entry name" value="Lactamase_B"/>
    <property type="match status" value="1"/>
</dbReference>
<dbReference type="GO" id="GO:0016787">
    <property type="term" value="F:hydrolase activity"/>
    <property type="evidence" value="ECO:0007669"/>
    <property type="project" value="UniProtKB-KW"/>
</dbReference>
<dbReference type="AlphaFoldDB" id="L0L077"/>
<dbReference type="Gene3D" id="3.60.15.10">
    <property type="entry name" value="Ribonuclease Z/Hydroxyacylglutathione hydrolase-like"/>
    <property type="match status" value="1"/>
</dbReference>
<proteinExistence type="predicted"/>
<dbReference type="HOGENOM" id="CLU_010363_0_3_2"/>
<evidence type="ECO:0000256" key="1">
    <source>
        <dbReference type="SAM" id="MobiDB-lite"/>
    </source>
</evidence>
<dbReference type="InterPro" id="IPR036866">
    <property type="entry name" value="RibonucZ/Hydroxyglut_hydro"/>
</dbReference>
<dbReference type="CDD" id="cd07731">
    <property type="entry name" value="ComA-like_MBL-fold"/>
    <property type="match status" value="1"/>
</dbReference>
<evidence type="ECO:0000313" key="4">
    <source>
        <dbReference type="Proteomes" id="UP000010866"/>
    </source>
</evidence>
<feature type="domain" description="Metallo-beta-lactamase" evidence="2">
    <location>
        <begin position="61"/>
        <end position="255"/>
    </location>
</feature>